<organism evidence="1 2">
    <name type="scientific">Penicillium angulare</name>
    <dbReference type="NCBI Taxonomy" id="116970"/>
    <lineage>
        <taxon>Eukaryota</taxon>
        <taxon>Fungi</taxon>
        <taxon>Dikarya</taxon>
        <taxon>Ascomycota</taxon>
        <taxon>Pezizomycotina</taxon>
        <taxon>Eurotiomycetes</taxon>
        <taxon>Eurotiomycetidae</taxon>
        <taxon>Eurotiales</taxon>
        <taxon>Aspergillaceae</taxon>
        <taxon>Penicillium</taxon>
    </lineage>
</organism>
<proteinExistence type="predicted"/>
<evidence type="ECO:0000313" key="1">
    <source>
        <dbReference type="EMBL" id="KAJ5108645.1"/>
    </source>
</evidence>
<sequence>MGNQISNFLDNSAEKESKAREQLDILMKLADARLDTFESELMEMFIDRDSVAKRSVPGKRALRFERSVRVDTGSEGSPGVDEAVDAFFGVADTGSKGVLEGFKAVVKTGLKQILGDTSAGESYDKKFFVCIKHNAIIRVDMFTYRYNFSNEGVIATHKNVLAYVLCISVVDHNELTVDEMVYLASEFAGDGRDQYEAYLNGLIQVWKSLKSQDIAMKAGINLPNNMQQLSIQG</sequence>
<dbReference type="Proteomes" id="UP001149165">
    <property type="component" value="Unassembled WGS sequence"/>
</dbReference>
<reference evidence="1" key="2">
    <citation type="journal article" date="2023" name="IMA Fungus">
        <title>Comparative genomic study of the Penicillium genus elucidates a diverse pangenome and 15 lateral gene transfer events.</title>
        <authorList>
            <person name="Petersen C."/>
            <person name="Sorensen T."/>
            <person name="Nielsen M.R."/>
            <person name="Sondergaard T.E."/>
            <person name="Sorensen J.L."/>
            <person name="Fitzpatrick D.A."/>
            <person name="Frisvad J.C."/>
            <person name="Nielsen K.L."/>
        </authorList>
    </citation>
    <scope>NUCLEOTIDE SEQUENCE</scope>
    <source>
        <strain evidence="1">IBT 30069</strain>
    </source>
</reference>
<dbReference type="EMBL" id="JAPQKH010000003">
    <property type="protein sequence ID" value="KAJ5108645.1"/>
    <property type="molecule type" value="Genomic_DNA"/>
</dbReference>
<accession>A0A9W9KJG5</accession>
<dbReference type="OrthoDB" id="5962590at2759"/>
<evidence type="ECO:0000313" key="2">
    <source>
        <dbReference type="Proteomes" id="UP001149165"/>
    </source>
</evidence>
<name>A0A9W9KJG5_9EURO</name>
<reference evidence="1" key="1">
    <citation type="submission" date="2022-11" db="EMBL/GenBank/DDBJ databases">
        <authorList>
            <person name="Petersen C."/>
        </authorList>
    </citation>
    <scope>NUCLEOTIDE SEQUENCE</scope>
    <source>
        <strain evidence="1">IBT 30069</strain>
    </source>
</reference>
<gene>
    <name evidence="1" type="ORF">N7456_005320</name>
</gene>
<keyword evidence="2" id="KW-1185">Reference proteome</keyword>
<dbReference type="AlphaFoldDB" id="A0A9W9KJG5"/>
<protein>
    <submittedName>
        <fullName evidence="1">Uncharacterized protein</fullName>
    </submittedName>
</protein>
<comment type="caution">
    <text evidence="1">The sequence shown here is derived from an EMBL/GenBank/DDBJ whole genome shotgun (WGS) entry which is preliminary data.</text>
</comment>